<dbReference type="GO" id="GO:0009249">
    <property type="term" value="P:protein lipoylation"/>
    <property type="evidence" value="ECO:0007669"/>
    <property type="project" value="UniProtKB-ARBA"/>
</dbReference>
<dbReference type="HAMAP" id="MF_00978">
    <property type="entry name" value="Bifunct_BirA"/>
    <property type="match status" value="1"/>
</dbReference>
<dbReference type="InterPro" id="IPR004408">
    <property type="entry name" value="Biotin_CoA_COase_ligase"/>
</dbReference>
<dbReference type="InterPro" id="IPR004143">
    <property type="entry name" value="BPL_LPL_catalytic"/>
</dbReference>
<dbReference type="InterPro" id="IPR036390">
    <property type="entry name" value="WH_DNA-bd_sf"/>
</dbReference>
<dbReference type="PANTHER" id="PTHR12835:SF5">
    <property type="entry name" value="BIOTIN--PROTEIN LIGASE"/>
    <property type="match status" value="1"/>
</dbReference>
<comment type="caution">
    <text evidence="7">The sequence shown here is derived from an EMBL/GenBank/DDBJ whole genome shotgun (WGS) entry which is preliminary data.</text>
</comment>
<comment type="function">
    <text evidence="5">Acts both as a biotin--[acetyl-CoA-carboxylase] ligase and a repressor.</text>
</comment>
<feature type="binding site" evidence="5">
    <location>
        <position position="116"/>
    </location>
    <ligand>
        <name>biotin</name>
        <dbReference type="ChEBI" id="CHEBI:57586"/>
    </ligand>
</feature>
<dbReference type="GO" id="GO:0003677">
    <property type="term" value="F:DNA binding"/>
    <property type="evidence" value="ECO:0007669"/>
    <property type="project" value="UniProtKB-UniRule"/>
</dbReference>
<dbReference type="CDD" id="cd16442">
    <property type="entry name" value="BPL"/>
    <property type="match status" value="1"/>
</dbReference>
<proteinExistence type="inferred from homology"/>
<dbReference type="GO" id="GO:0005524">
    <property type="term" value="F:ATP binding"/>
    <property type="evidence" value="ECO:0007669"/>
    <property type="project" value="UniProtKB-UniRule"/>
</dbReference>
<dbReference type="NCBIfam" id="TIGR00121">
    <property type="entry name" value="birA_ligase"/>
    <property type="match status" value="1"/>
</dbReference>
<protein>
    <recommendedName>
        <fullName evidence="5">Bifunctional ligase/repressor BirA</fullName>
    </recommendedName>
    <alternativeName>
        <fullName evidence="5">Biotin--[acetyl-CoA-carboxylase] ligase</fullName>
        <ecNumber evidence="5">6.3.4.15</ecNumber>
    </alternativeName>
    <alternativeName>
        <fullName evidence="5">Biotin--protein ligase</fullName>
    </alternativeName>
    <alternativeName>
        <fullName evidence="5">Biotin-[acetyl-CoA carboxylase] synthetase</fullName>
    </alternativeName>
</protein>
<dbReference type="Gene3D" id="3.30.930.10">
    <property type="entry name" value="Bira Bifunctional Protein, Domain 2"/>
    <property type="match status" value="1"/>
</dbReference>
<evidence type="ECO:0000256" key="3">
    <source>
        <dbReference type="ARBA" id="ARBA00022840"/>
    </source>
</evidence>
<dbReference type="Pfam" id="PF02237">
    <property type="entry name" value="BPL_C"/>
    <property type="match status" value="1"/>
</dbReference>
<feature type="binding site" evidence="5">
    <location>
        <position position="187"/>
    </location>
    <ligand>
        <name>biotin</name>
        <dbReference type="ChEBI" id="CHEBI:57586"/>
    </ligand>
</feature>
<dbReference type="GO" id="GO:0005737">
    <property type="term" value="C:cytoplasm"/>
    <property type="evidence" value="ECO:0007669"/>
    <property type="project" value="TreeGrafter"/>
</dbReference>
<dbReference type="Proteomes" id="UP000641588">
    <property type="component" value="Unassembled WGS sequence"/>
</dbReference>
<comment type="catalytic activity">
    <reaction evidence="5">
        <text>biotin + L-lysyl-[protein] + ATP = N(6)-biotinyl-L-lysyl-[protein] + AMP + diphosphate + H(+)</text>
        <dbReference type="Rhea" id="RHEA:11756"/>
        <dbReference type="Rhea" id="RHEA-COMP:9752"/>
        <dbReference type="Rhea" id="RHEA-COMP:10505"/>
        <dbReference type="ChEBI" id="CHEBI:15378"/>
        <dbReference type="ChEBI" id="CHEBI:29969"/>
        <dbReference type="ChEBI" id="CHEBI:30616"/>
        <dbReference type="ChEBI" id="CHEBI:33019"/>
        <dbReference type="ChEBI" id="CHEBI:57586"/>
        <dbReference type="ChEBI" id="CHEBI:83144"/>
        <dbReference type="ChEBI" id="CHEBI:456215"/>
        <dbReference type="EC" id="6.3.4.15"/>
    </reaction>
</comment>
<dbReference type="RefSeq" id="WP_171655780.1">
    <property type="nucleotide sequence ID" value="NZ_WHOD01000119.1"/>
</dbReference>
<dbReference type="Gene3D" id="2.30.30.100">
    <property type="match status" value="1"/>
</dbReference>
<keyword evidence="4 5" id="KW-0092">Biotin</keyword>
<dbReference type="InterPro" id="IPR013196">
    <property type="entry name" value="HTH_11"/>
</dbReference>
<organism evidence="7 8">
    <name type="scientific">Paenibacillus foliorum</name>
    <dbReference type="NCBI Taxonomy" id="2654974"/>
    <lineage>
        <taxon>Bacteria</taxon>
        <taxon>Bacillati</taxon>
        <taxon>Bacillota</taxon>
        <taxon>Bacilli</taxon>
        <taxon>Bacillales</taxon>
        <taxon>Paenibacillaceae</taxon>
        <taxon>Paenibacillus</taxon>
    </lineage>
</organism>
<accession>A0A972GWQ2</accession>
<evidence type="ECO:0000256" key="1">
    <source>
        <dbReference type="ARBA" id="ARBA00022598"/>
    </source>
</evidence>
<dbReference type="Pfam" id="PF08279">
    <property type="entry name" value="HTH_11"/>
    <property type="match status" value="1"/>
</dbReference>
<dbReference type="Pfam" id="PF03099">
    <property type="entry name" value="BPL_LplA_LipB"/>
    <property type="match status" value="1"/>
</dbReference>
<sequence length="329" mass="36695">MNISEQLVRLFEEKEGAFVSGEELSSTLQCSRTAIWKHVEKLRSAGYVFEAVSRKGYRLVEKPDKLELISIEKQLKTKVFGRNIHYYEQLGSTQTKAHELARQGAEEGTLVIAEQQTEGRGRMGRKWHSPKGKGIWTSMILKPRIPLQFAPQLTLLIAVALCRAIRQVTSLPAGIKWPNDLLIDGKKISGILSESIAEDEKPLYVIVGVGISANLGEDDYSEELKAIATSLQIESGHVVDRTELLCRFLEELETLYELFHSQGFGPIKLLWEALSVSLNRKVRNQSTQGLVEGIAISLDDSGALIVQLEDGSLTKWYSGTIQFIPLSSE</sequence>
<dbReference type="EMBL" id="WHOD01000119">
    <property type="protein sequence ID" value="NOU97520.1"/>
    <property type="molecule type" value="Genomic_DNA"/>
</dbReference>
<dbReference type="PANTHER" id="PTHR12835">
    <property type="entry name" value="BIOTIN PROTEIN LIGASE"/>
    <property type="match status" value="1"/>
</dbReference>
<feature type="DNA-binding region" description="H-T-H motif" evidence="5">
    <location>
        <begin position="21"/>
        <end position="40"/>
    </location>
</feature>
<dbReference type="GO" id="GO:0004077">
    <property type="term" value="F:biotin--[biotin carboxyl-carrier protein] ligase activity"/>
    <property type="evidence" value="ECO:0007669"/>
    <property type="project" value="UniProtKB-UniRule"/>
</dbReference>
<gene>
    <name evidence="5" type="primary">birA</name>
    <name evidence="7" type="ORF">GC093_30485</name>
</gene>
<keyword evidence="2 5" id="KW-0547">Nucleotide-binding</keyword>
<dbReference type="AlphaFoldDB" id="A0A972GWQ2"/>
<dbReference type="EC" id="6.3.4.15" evidence="5"/>
<dbReference type="GO" id="GO:0016740">
    <property type="term" value="F:transferase activity"/>
    <property type="evidence" value="ECO:0007669"/>
    <property type="project" value="UniProtKB-ARBA"/>
</dbReference>
<evidence type="ECO:0000256" key="5">
    <source>
        <dbReference type="HAMAP-Rule" id="MF_00978"/>
    </source>
</evidence>
<dbReference type="Gene3D" id="1.10.10.10">
    <property type="entry name" value="Winged helix-like DNA-binding domain superfamily/Winged helix DNA-binding domain"/>
    <property type="match status" value="1"/>
</dbReference>
<dbReference type="PROSITE" id="PS51733">
    <property type="entry name" value="BPL_LPL_CATALYTIC"/>
    <property type="match status" value="1"/>
</dbReference>
<reference evidence="7" key="1">
    <citation type="submission" date="2019-10" db="EMBL/GenBank/DDBJ databases">
        <title>Description of Paenibacillus glebae sp. nov.</title>
        <authorList>
            <person name="Carlier A."/>
            <person name="Qi S."/>
        </authorList>
    </citation>
    <scope>NUCLEOTIDE SEQUENCE</scope>
    <source>
        <strain evidence="7">LMG 31456</strain>
    </source>
</reference>
<keyword evidence="5" id="KW-0238">DNA-binding</keyword>
<keyword evidence="3 5" id="KW-0067">ATP-binding</keyword>
<name>A0A972GWQ2_9BACL</name>
<evidence type="ECO:0000313" key="8">
    <source>
        <dbReference type="Proteomes" id="UP000641588"/>
    </source>
</evidence>
<feature type="domain" description="BPL/LPL catalytic" evidence="6">
    <location>
        <begin position="72"/>
        <end position="260"/>
    </location>
</feature>
<keyword evidence="5" id="KW-0804">Transcription</keyword>
<keyword evidence="8" id="KW-1185">Reference proteome</keyword>
<dbReference type="SUPFAM" id="SSF46785">
    <property type="entry name" value="Winged helix' DNA-binding domain"/>
    <property type="match status" value="1"/>
</dbReference>
<dbReference type="InterPro" id="IPR036388">
    <property type="entry name" value="WH-like_DNA-bd_sf"/>
</dbReference>
<dbReference type="SUPFAM" id="SSF55681">
    <property type="entry name" value="Class II aaRS and biotin synthetases"/>
    <property type="match status" value="1"/>
</dbReference>
<evidence type="ECO:0000256" key="4">
    <source>
        <dbReference type="ARBA" id="ARBA00023267"/>
    </source>
</evidence>
<dbReference type="InterPro" id="IPR030855">
    <property type="entry name" value="Bifunct_BirA"/>
</dbReference>
<dbReference type="SUPFAM" id="SSF50037">
    <property type="entry name" value="C-terminal domain of transcriptional repressors"/>
    <property type="match status" value="1"/>
</dbReference>
<dbReference type="InterPro" id="IPR045864">
    <property type="entry name" value="aa-tRNA-synth_II/BPL/LPL"/>
</dbReference>
<dbReference type="GO" id="GO:0006355">
    <property type="term" value="P:regulation of DNA-templated transcription"/>
    <property type="evidence" value="ECO:0007669"/>
    <property type="project" value="UniProtKB-UniRule"/>
</dbReference>
<comment type="caution">
    <text evidence="5">Lacks conserved residue(s) required for the propagation of feature annotation.</text>
</comment>
<dbReference type="InterPro" id="IPR003142">
    <property type="entry name" value="BPL_C"/>
</dbReference>
<keyword evidence="5" id="KW-0805">Transcription regulation</keyword>
<evidence type="ECO:0000313" key="7">
    <source>
        <dbReference type="EMBL" id="NOU97520.1"/>
    </source>
</evidence>
<keyword evidence="1 5" id="KW-0436">Ligase</keyword>
<evidence type="ECO:0000259" key="6">
    <source>
        <dbReference type="PROSITE" id="PS51733"/>
    </source>
</evidence>
<keyword evidence="5" id="KW-0678">Repressor</keyword>
<feature type="binding site" evidence="5">
    <location>
        <begin position="120"/>
        <end position="122"/>
    </location>
    <ligand>
        <name>biotin</name>
        <dbReference type="ChEBI" id="CHEBI:57586"/>
    </ligand>
</feature>
<comment type="similarity">
    <text evidence="5">Belongs to the biotin--protein ligase family.</text>
</comment>
<dbReference type="InterPro" id="IPR008988">
    <property type="entry name" value="Transcriptional_repressor_C"/>
</dbReference>
<evidence type="ECO:0000256" key="2">
    <source>
        <dbReference type="ARBA" id="ARBA00022741"/>
    </source>
</evidence>